<dbReference type="PANTHER" id="PTHR48098:SF1">
    <property type="entry name" value="DIACYLGLYCEROL ACYLTRANSFERASE_MYCOLYLTRANSFERASE AG85A"/>
    <property type="match status" value="1"/>
</dbReference>
<dbReference type="InterPro" id="IPR014756">
    <property type="entry name" value="Ig_E-set"/>
</dbReference>
<dbReference type="Pfam" id="PF00756">
    <property type="entry name" value="Esterase"/>
    <property type="match status" value="1"/>
</dbReference>
<dbReference type="InterPro" id="IPR013783">
    <property type="entry name" value="Ig-like_fold"/>
</dbReference>
<keyword evidence="3" id="KW-1185">Reference proteome</keyword>
<dbReference type="SUPFAM" id="SSF53474">
    <property type="entry name" value="alpha/beta-Hydrolases"/>
    <property type="match status" value="1"/>
</dbReference>
<dbReference type="PANTHER" id="PTHR48098">
    <property type="entry name" value="ENTEROCHELIN ESTERASE-RELATED"/>
    <property type="match status" value="1"/>
</dbReference>
<evidence type="ECO:0000313" key="2">
    <source>
        <dbReference type="EMBL" id="SFC84961.1"/>
    </source>
</evidence>
<dbReference type="CDD" id="cd11294">
    <property type="entry name" value="E_set_Esterase_like_N"/>
    <property type="match status" value="1"/>
</dbReference>
<accession>A0A1I1MHN7</accession>
<dbReference type="AlphaFoldDB" id="A0A1I1MHN7"/>
<evidence type="ECO:0000256" key="1">
    <source>
        <dbReference type="SAM" id="SignalP"/>
    </source>
</evidence>
<dbReference type="InterPro" id="IPR029058">
    <property type="entry name" value="AB_hydrolase_fold"/>
</dbReference>
<evidence type="ECO:0000313" key="3">
    <source>
        <dbReference type="Proteomes" id="UP000198598"/>
    </source>
</evidence>
<sequence>MKTSTTTRGFLLALCTSLAASLTMAQAPQRIPTPNDTLKSPKVLDDKRAMIQIYAPKASEVMVGGDFIAGGKPLSLTKNDQGVWSVVTAPLKPDYYTYTLMVDGVRTMDPKNPTIKQGISSLENVMAVPGTETAFEDNKAVPHGEVREVWYQSNTLGMARRLHVYTPPGYEKGNTKYPIFYLLHGAGDDDSGWNTVGRAGFILDNLIAAGKAKPMVVVMPNGSMPMPPSTGMPDANMMNRMRSLFADEFLKEIMPTVEKTYRVLPNRENRALAGLSMGGFQTLDVSLTRPELFDYVGVFSSGFFGATIDEAETKYAKALNDPSFNKNKKLFWVSIGKDDFVMDANKKTLALLDKHQIKYQYQETSGGHTWVNWRQYLNQYVPMLFK</sequence>
<dbReference type="Proteomes" id="UP000198598">
    <property type="component" value="Unassembled WGS sequence"/>
</dbReference>
<dbReference type="InterPro" id="IPR050583">
    <property type="entry name" value="Mycobacterial_A85_antigen"/>
</dbReference>
<gene>
    <name evidence="2" type="ORF">SAMN05216167_102583</name>
</gene>
<protein>
    <submittedName>
        <fullName evidence="2">Enterochelin esterase</fullName>
    </submittedName>
</protein>
<name>A0A1I1MHN7_9BACT</name>
<organism evidence="2 3">
    <name type="scientific">Spirosoma endophyticum</name>
    <dbReference type="NCBI Taxonomy" id="662367"/>
    <lineage>
        <taxon>Bacteria</taxon>
        <taxon>Pseudomonadati</taxon>
        <taxon>Bacteroidota</taxon>
        <taxon>Cytophagia</taxon>
        <taxon>Cytophagales</taxon>
        <taxon>Cytophagaceae</taxon>
        <taxon>Spirosoma</taxon>
    </lineage>
</organism>
<dbReference type="Gene3D" id="2.60.40.10">
    <property type="entry name" value="Immunoglobulins"/>
    <property type="match status" value="1"/>
</dbReference>
<dbReference type="STRING" id="662367.SAMN05216167_102583"/>
<feature type="signal peptide" evidence="1">
    <location>
        <begin position="1"/>
        <end position="25"/>
    </location>
</feature>
<dbReference type="RefSeq" id="WP_093824671.1">
    <property type="nucleotide sequence ID" value="NZ_FOLQ01000002.1"/>
</dbReference>
<feature type="chain" id="PRO_5011612066" evidence="1">
    <location>
        <begin position="26"/>
        <end position="386"/>
    </location>
</feature>
<proteinExistence type="predicted"/>
<dbReference type="SUPFAM" id="SSF81296">
    <property type="entry name" value="E set domains"/>
    <property type="match status" value="1"/>
</dbReference>
<dbReference type="GO" id="GO:0016747">
    <property type="term" value="F:acyltransferase activity, transferring groups other than amino-acyl groups"/>
    <property type="evidence" value="ECO:0007669"/>
    <property type="project" value="TreeGrafter"/>
</dbReference>
<reference evidence="2 3" key="1">
    <citation type="submission" date="2016-10" db="EMBL/GenBank/DDBJ databases">
        <authorList>
            <person name="de Groot N.N."/>
        </authorList>
    </citation>
    <scope>NUCLEOTIDE SEQUENCE [LARGE SCALE GENOMIC DNA]</scope>
    <source>
        <strain evidence="2 3">DSM 26130</strain>
    </source>
</reference>
<dbReference type="Gene3D" id="3.40.50.1820">
    <property type="entry name" value="alpha/beta hydrolase"/>
    <property type="match status" value="1"/>
</dbReference>
<dbReference type="OrthoDB" id="9803578at2"/>
<dbReference type="InterPro" id="IPR000801">
    <property type="entry name" value="Esterase-like"/>
</dbReference>
<dbReference type="EMBL" id="FOLQ01000002">
    <property type="protein sequence ID" value="SFC84961.1"/>
    <property type="molecule type" value="Genomic_DNA"/>
</dbReference>
<keyword evidence="1" id="KW-0732">Signal</keyword>